<comment type="caution">
    <text evidence="2">The sequence shown here is derived from an EMBL/GenBank/DDBJ whole genome shotgun (WGS) entry which is preliminary data.</text>
</comment>
<dbReference type="STRING" id="1221996.QY95_02171"/>
<accession>A0A0F5ICX9</accession>
<dbReference type="Proteomes" id="UP000031563">
    <property type="component" value="Unassembled WGS sequence"/>
</dbReference>
<feature type="transmembrane region" description="Helical" evidence="1">
    <location>
        <begin position="6"/>
        <end position="24"/>
    </location>
</feature>
<protein>
    <submittedName>
        <fullName evidence="2">Uncharacterized protein</fullName>
    </submittedName>
</protein>
<gene>
    <name evidence="2" type="ORF">QY95_02171</name>
</gene>
<evidence type="ECO:0000313" key="3">
    <source>
        <dbReference type="Proteomes" id="UP000031563"/>
    </source>
</evidence>
<reference evidence="2" key="1">
    <citation type="submission" date="2015-02" db="EMBL/GenBank/DDBJ databases">
        <title>Genome Assembly of Bacillaceae bacterium MTCC 8252.</title>
        <authorList>
            <person name="Verma A."/>
            <person name="Khatri I."/>
            <person name="Mual P."/>
            <person name="Subramanian S."/>
            <person name="Krishnamurthi S."/>
        </authorList>
    </citation>
    <scope>NUCLEOTIDE SEQUENCE [LARGE SCALE GENOMIC DNA]</scope>
    <source>
        <strain evidence="2">MTCC 8252</strain>
    </source>
</reference>
<keyword evidence="1" id="KW-0812">Transmembrane</keyword>
<evidence type="ECO:0000256" key="1">
    <source>
        <dbReference type="SAM" id="Phobius"/>
    </source>
</evidence>
<keyword evidence="1" id="KW-0472">Membrane</keyword>
<dbReference type="AlphaFoldDB" id="A0A0F5ICX9"/>
<organism evidence="2 3">
    <name type="scientific">Bacillus thermotolerans</name>
    <name type="common">Quasibacillus thermotolerans</name>
    <dbReference type="NCBI Taxonomy" id="1221996"/>
    <lineage>
        <taxon>Bacteria</taxon>
        <taxon>Bacillati</taxon>
        <taxon>Bacillota</taxon>
        <taxon>Bacilli</taxon>
        <taxon>Bacillales</taxon>
        <taxon>Bacillaceae</taxon>
        <taxon>Bacillus</taxon>
    </lineage>
</organism>
<name>A0A0F5ICX9_BACTR</name>
<proteinExistence type="predicted"/>
<dbReference type="RefSeq" id="WP_040036686.1">
    <property type="nucleotide sequence ID" value="NZ_JWIQ02000016.1"/>
</dbReference>
<sequence length="94" mass="10627">MKEFLLKVNVIVSIFFLGILIGIFQDKHEEEPPTEGKTDKAIFSLFQAEQTEVDLRVKKAEMTEQDGVNIFSEAGQTVADSVTFIVSSLFQEER</sequence>
<keyword evidence="3" id="KW-1185">Reference proteome</keyword>
<evidence type="ECO:0000313" key="2">
    <source>
        <dbReference type="EMBL" id="KKB43185.1"/>
    </source>
</evidence>
<keyword evidence="1" id="KW-1133">Transmembrane helix</keyword>
<dbReference type="EMBL" id="JWIR02000004">
    <property type="protein sequence ID" value="KKB43185.1"/>
    <property type="molecule type" value="Genomic_DNA"/>
</dbReference>